<evidence type="ECO:0000256" key="8">
    <source>
        <dbReference type="ARBA" id="ARBA00023170"/>
    </source>
</evidence>
<evidence type="ECO:0000256" key="2">
    <source>
        <dbReference type="ARBA" id="ARBA00009592"/>
    </source>
</evidence>
<keyword evidence="5" id="KW-0677">Repeat</keyword>
<evidence type="ECO:0000313" key="13">
    <source>
        <dbReference type="EMBL" id="KAK8548445.1"/>
    </source>
</evidence>
<dbReference type="InterPro" id="IPR032675">
    <property type="entry name" value="LRR_dom_sf"/>
</dbReference>
<evidence type="ECO:0000313" key="14">
    <source>
        <dbReference type="Proteomes" id="UP001472677"/>
    </source>
</evidence>
<evidence type="ECO:0000256" key="6">
    <source>
        <dbReference type="ARBA" id="ARBA00022989"/>
    </source>
</evidence>
<comment type="subcellular location">
    <subcellularLocation>
        <location evidence="1">Cell membrane</location>
        <topology evidence="1">Single-pass type I membrane protein</topology>
    </subcellularLocation>
</comment>
<keyword evidence="7 10" id="KW-0472">Membrane</keyword>
<dbReference type="SMART" id="SM00365">
    <property type="entry name" value="LRR_SD22"/>
    <property type="match status" value="11"/>
</dbReference>
<feature type="chain" id="PRO_5046184615" description="Leucine-rich repeat-containing N-terminal plant-type domain-containing protein" evidence="11">
    <location>
        <begin position="28"/>
        <end position="1016"/>
    </location>
</feature>
<dbReference type="PROSITE" id="PS51450">
    <property type="entry name" value="LRR"/>
    <property type="match status" value="4"/>
</dbReference>
<dbReference type="PRINTS" id="PR00019">
    <property type="entry name" value="LEURICHRPT"/>
</dbReference>
<evidence type="ECO:0000256" key="1">
    <source>
        <dbReference type="ARBA" id="ARBA00004251"/>
    </source>
</evidence>
<accession>A0ABR2DWU1</accession>
<evidence type="ECO:0000256" key="3">
    <source>
        <dbReference type="ARBA" id="ARBA00022614"/>
    </source>
</evidence>
<evidence type="ECO:0000256" key="11">
    <source>
        <dbReference type="SAM" id="SignalP"/>
    </source>
</evidence>
<reference evidence="13 14" key="1">
    <citation type="journal article" date="2024" name="G3 (Bethesda)">
        <title>Genome assembly of Hibiscus sabdariffa L. provides insights into metabolisms of medicinal natural products.</title>
        <authorList>
            <person name="Kim T."/>
        </authorList>
    </citation>
    <scope>NUCLEOTIDE SEQUENCE [LARGE SCALE GENOMIC DNA]</scope>
    <source>
        <strain evidence="13">TK-2024</strain>
        <tissue evidence="13">Old leaves</tissue>
    </source>
</reference>
<dbReference type="InterPro" id="IPR013210">
    <property type="entry name" value="LRR_N_plant-typ"/>
</dbReference>
<dbReference type="SUPFAM" id="SSF52058">
    <property type="entry name" value="L domain-like"/>
    <property type="match status" value="2"/>
</dbReference>
<dbReference type="Proteomes" id="UP001472677">
    <property type="component" value="Unassembled WGS sequence"/>
</dbReference>
<comment type="similarity">
    <text evidence="2">Belongs to the RLP family.</text>
</comment>
<keyword evidence="4 10" id="KW-0812">Transmembrane</keyword>
<gene>
    <name evidence="13" type="ORF">V6N12_061359</name>
</gene>
<dbReference type="SUPFAM" id="SSF52047">
    <property type="entry name" value="RNI-like"/>
    <property type="match status" value="1"/>
</dbReference>
<keyword evidence="6 10" id="KW-1133">Transmembrane helix</keyword>
<protein>
    <recommendedName>
        <fullName evidence="12">Leucine-rich repeat-containing N-terminal plant-type domain-containing protein</fullName>
    </recommendedName>
</protein>
<dbReference type="InterPro" id="IPR051502">
    <property type="entry name" value="RLP_Defense_Trigger"/>
</dbReference>
<dbReference type="PANTHER" id="PTHR48062:SF37">
    <property type="entry name" value="LRR RECEPTOR-LIKE SERINE_THREONINE-PROTEIN KINASE FLS2"/>
    <property type="match status" value="1"/>
</dbReference>
<feature type="transmembrane region" description="Helical" evidence="10">
    <location>
        <begin position="956"/>
        <end position="979"/>
    </location>
</feature>
<evidence type="ECO:0000259" key="12">
    <source>
        <dbReference type="Pfam" id="PF08263"/>
    </source>
</evidence>
<dbReference type="Gene3D" id="3.80.10.10">
    <property type="entry name" value="Ribonuclease Inhibitor"/>
    <property type="match status" value="5"/>
</dbReference>
<feature type="signal peptide" evidence="11">
    <location>
        <begin position="1"/>
        <end position="27"/>
    </location>
</feature>
<dbReference type="Pfam" id="PF00560">
    <property type="entry name" value="LRR_1"/>
    <property type="match status" value="5"/>
</dbReference>
<dbReference type="InterPro" id="IPR025875">
    <property type="entry name" value="Leu-rich_rpt_4"/>
</dbReference>
<dbReference type="Pfam" id="PF12799">
    <property type="entry name" value="LRR_4"/>
    <property type="match status" value="1"/>
</dbReference>
<sequence>MLVMVMEFKWLWFLRIAVLSVLLVLEAAPTNACLEHERNALLQLKPFFNHYNELADWDGVTGSDCCQWKGIECNTTSSRLIGLSINSTRYGDEGWYLNVSLFLPFVDLKSLYLQGNAIAGCIENEVRFAKLSILANLEVLELSENQLNDSIILSLSELSSLRYLSLAFNRLEGSSPNDGTQLRLMKLEQLDLSGNLFRDNTFSFLEGLPSLKSLDMSTNDLHGSLDIKKMSNLTSLKKLNLNFNQIESLQSSKDFDAFTSLRELYIGDNQLKDFVIQKGGCDLKNLEVWDLSWNAFEGMLPHCLVNLTSLRELDVSNNQFSGNLSPLANLASLEYLSLSKNHFQIPVSFIPLVDLPNLKFLYGDENKMVMEPSFHTSVPKFQLKVLSVSKCIPSQQLSFEHLTFLHYQYDLKFVDLSGNNFSGTVPNWLFENNTNLEHLILRGNAFSGPLSLPSASSFNVSSMDMSDNKLQGQIPWNICSTFPHLSRLFLSKNAMEGNIPHCLSGMKNLSVLDLSNNQLSGSVPEELIMKNSMSTMRLSNNNLRGNVVHAILKVNGLKNLYLDGNDFSGEMTTTDVSTFEFLTSLADIDLSNNKLYGKLPGWIGNLSSLERLALSNNSFEGSIPMEFCNLNSLEFLELSQNNLCGSLPSCSNPLNIKHVHLHENRLSGPLSLDFCNSDSLVTLDLRGNNLTGSIPKSISTFSSLSVLLLKANQLQGRIPVQLCKLYSLSIIDLSQNMFYGTIPSCLGNLTFSMQQNKILEQGILAEEDESTIFGLSKLARGTDDNYPSSYMEEWIEFTTKSGYYSYGGKILRNMAGIDLSCNKLTGQIPFELGNLSEVHSLNLSHNKLIGVIPSSFSNLKQLESLDLSYNNLTGKIPNQLVELNFLEVFSVAHNNLSGSIPESKAQFQTFDESSYEGNPFLCRLMLHKSCSEPDSPSTISTVSNDEEDGLLTLDEYVFRVSFLVSYAVMLLATFVVLYINPYWRRVWFSLVEKCITTFRYSTVGNFLVYYTFRRWD</sequence>
<keyword evidence="9" id="KW-0325">Glycoprotein</keyword>
<comment type="caution">
    <text evidence="13">The sequence shown here is derived from an EMBL/GenBank/DDBJ whole genome shotgun (WGS) entry which is preliminary data.</text>
</comment>
<dbReference type="Pfam" id="PF08263">
    <property type="entry name" value="LRRNT_2"/>
    <property type="match status" value="1"/>
</dbReference>
<name>A0ABR2DWU1_9ROSI</name>
<keyword evidence="8" id="KW-0675">Receptor</keyword>
<dbReference type="Pfam" id="PF13855">
    <property type="entry name" value="LRR_8"/>
    <property type="match status" value="3"/>
</dbReference>
<evidence type="ECO:0000256" key="9">
    <source>
        <dbReference type="ARBA" id="ARBA00023180"/>
    </source>
</evidence>
<dbReference type="PANTHER" id="PTHR48062">
    <property type="entry name" value="RECEPTOR-LIKE PROTEIN 14"/>
    <property type="match status" value="1"/>
</dbReference>
<keyword evidence="14" id="KW-1185">Reference proteome</keyword>
<dbReference type="EMBL" id="JBBPBM010000021">
    <property type="protein sequence ID" value="KAK8548445.1"/>
    <property type="molecule type" value="Genomic_DNA"/>
</dbReference>
<evidence type="ECO:0000256" key="7">
    <source>
        <dbReference type="ARBA" id="ARBA00023136"/>
    </source>
</evidence>
<organism evidence="13 14">
    <name type="scientific">Hibiscus sabdariffa</name>
    <name type="common">roselle</name>
    <dbReference type="NCBI Taxonomy" id="183260"/>
    <lineage>
        <taxon>Eukaryota</taxon>
        <taxon>Viridiplantae</taxon>
        <taxon>Streptophyta</taxon>
        <taxon>Embryophyta</taxon>
        <taxon>Tracheophyta</taxon>
        <taxon>Spermatophyta</taxon>
        <taxon>Magnoliopsida</taxon>
        <taxon>eudicotyledons</taxon>
        <taxon>Gunneridae</taxon>
        <taxon>Pentapetalae</taxon>
        <taxon>rosids</taxon>
        <taxon>malvids</taxon>
        <taxon>Malvales</taxon>
        <taxon>Malvaceae</taxon>
        <taxon>Malvoideae</taxon>
        <taxon>Hibiscus</taxon>
    </lineage>
</organism>
<evidence type="ECO:0000256" key="4">
    <source>
        <dbReference type="ARBA" id="ARBA00022692"/>
    </source>
</evidence>
<dbReference type="InterPro" id="IPR003591">
    <property type="entry name" value="Leu-rich_rpt_typical-subtyp"/>
</dbReference>
<feature type="domain" description="Leucine-rich repeat-containing N-terminal plant-type" evidence="12">
    <location>
        <begin position="35"/>
        <end position="74"/>
    </location>
</feature>
<proteinExistence type="inferred from homology"/>
<dbReference type="SMART" id="SM00369">
    <property type="entry name" value="LRR_TYP"/>
    <property type="match status" value="11"/>
</dbReference>
<evidence type="ECO:0000256" key="10">
    <source>
        <dbReference type="SAM" id="Phobius"/>
    </source>
</evidence>
<evidence type="ECO:0000256" key="5">
    <source>
        <dbReference type="ARBA" id="ARBA00022737"/>
    </source>
</evidence>
<keyword evidence="3" id="KW-0433">Leucine-rich repeat</keyword>
<keyword evidence="11" id="KW-0732">Signal</keyword>
<dbReference type="InterPro" id="IPR001611">
    <property type="entry name" value="Leu-rich_rpt"/>
</dbReference>